<evidence type="ECO:0000313" key="2">
    <source>
        <dbReference type="Proteomes" id="UP001596023"/>
    </source>
</evidence>
<comment type="caution">
    <text evidence="1">The sequence shown here is derived from an EMBL/GenBank/DDBJ whole genome shotgun (WGS) entry which is preliminary data.</text>
</comment>
<evidence type="ECO:0000313" key="1">
    <source>
        <dbReference type="EMBL" id="MFC4675574.1"/>
    </source>
</evidence>
<proteinExistence type="predicted"/>
<sequence length="261" mass="29622">MKKMLCFTLLMIGCIFYSCDDNDSGLKPITLKDQENTTISLMYPNDTKYSFPIQGGDGNYSVKSENEDIVKVNMISTIDFSIEIIGLGETKIAITDNSQNSLILNVIVDYETHSYIVKQQNVKVVGGDLTENQKNAIIEAQLAKIPVKVDGGYKFIFTDRLNGKGEAIIYTDTYGGNKKVETSFEMKEHGNENFTEAYKWGYEIDFSVEKRIFVLGRYYPTTKATEKFPMALMEDVTQEVQKEFPKAELVITSQLIEKVFY</sequence>
<dbReference type="RefSeq" id="WP_379998929.1">
    <property type="nucleotide sequence ID" value="NZ_JBHSGN010000105.1"/>
</dbReference>
<dbReference type="EMBL" id="JBHSGN010000105">
    <property type="protein sequence ID" value="MFC4675574.1"/>
    <property type="molecule type" value="Genomic_DNA"/>
</dbReference>
<evidence type="ECO:0008006" key="3">
    <source>
        <dbReference type="Google" id="ProtNLM"/>
    </source>
</evidence>
<reference evidence="2" key="1">
    <citation type="journal article" date="2019" name="Int. J. Syst. Evol. Microbiol.">
        <title>The Global Catalogue of Microorganisms (GCM) 10K type strain sequencing project: providing services to taxonomists for standard genome sequencing and annotation.</title>
        <authorList>
            <consortium name="The Broad Institute Genomics Platform"/>
            <consortium name="The Broad Institute Genome Sequencing Center for Infectious Disease"/>
            <person name="Wu L."/>
            <person name="Ma J."/>
        </authorList>
    </citation>
    <scope>NUCLEOTIDE SEQUENCE [LARGE SCALE GENOMIC DNA]</scope>
    <source>
        <strain evidence="2">CCUG 66188</strain>
    </source>
</reference>
<organism evidence="1 2">
    <name type="scientific">Dysgonomonas termitidis</name>
    <dbReference type="NCBI Taxonomy" id="1516126"/>
    <lineage>
        <taxon>Bacteria</taxon>
        <taxon>Pseudomonadati</taxon>
        <taxon>Bacteroidota</taxon>
        <taxon>Bacteroidia</taxon>
        <taxon>Bacteroidales</taxon>
        <taxon>Dysgonomonadaceae</taxon>
        <taxon>Dysgonomonas</taxon>
    </lineage>
</organism>
<gene>
    <name evidence="1" type="ORF">ACFO6W_17940</name>
</gene>
<dbReference type="Proteomes" id="UP001596023">
    <property type="component" value="Unassembled WGS sequence"/>
</dbReference>
<keyword evidence="2" id="KW-1185">Reference proteome</keyword>
<protein>
    <recommendedName>
        <fullName evidence="3">Lipoprotein</fullName>
    </recommendedName>
</protein>
<accession>A0ABV9L042</accession>
<dbReference type="PROSITE" id="PS51257">
    <property type="entry name" value="PROKAR_LIPOPROTEIN"/>
    <property type="match status" value="1"/>
</dbReference>
<name>A0ABV9L042_9BACT</name>